<dbReference type="Pfam" id="PF10187">
    <property type="entry name" value="FAM192A_Fyv6_N"/>
    <property type="match status" value="1"/>
</dbReference>
<evidence type="ECO:0000256" key="2">
    <source>
        <dbReference type="ARBA" id="ARBA00023242"/>
    </source>
</evidence>
<dbReference type="OMA" id="PHVDTDK"/>
<reference evidence="6" key="1">
    <citation type="submission" date="2014-09" db="EMBL/GenBank/DDBJ databases">
        <authorList>
            <person name="Sharma Rahul"/>
            <person name="Thines Marco"/>
        </authorList>
    </citation>
    <scope>NUCLEOTIDE SEQUENCE [LARGE SCALE GENOMIC DNA]</scope>
</reference>
<protein>
    <submittedName>
        <fullName evidence="5">Uncharacterized conserved protein</fullName>
    </submittedName>
</protein>
<evidence type="ECO:0000256" key="3">
    <source>
        <dbReference type="SAM" id="MobiDB-lite"/>
    </source>
</evidence>
<feature type="compositionally biased region" description="Basic and acidic residues" evidence="3">
    <location>
        <begin position="35"/>
        <end position="52"/>
    </location>
</feature>
<evidence type="ECO:0000313" key="6">
    <source>
        <dbReference type="Proteomes" id="UP000054928"/>
    </source>
</evidence>
<keyword evidence="6" id="KW-1185">Reference proteome</keyword>
<keyword evidence="2" id="KW-0539">Nucleus</keyword>
<dbReference type="STRING" id="4781.A0A0P1A5W1"/>
<name>A0A0P1A5W1_PLAHL</name>
<dbReference type="InterPro" id="IPR039845">
    <property type="entry name" value="FAM192A"/>
</dbReference>
<dbReference type="InterPro" id="IPR019331">
    <property type="entry name" value="FAM192A/Fyv6_N"/>
</dbReference>
<dbReference type="PANTHER" id="PTHR13495">
    <property type="entry name" value="NEFA-INTERACTING NUCLEAR PROTEIN NIP30"/>
    <property type="match status" value="1"/>
</dbReference>
<proteinExistence type="predicted"/>
<evidence type="ECO:0000259" key="4">
    <source>
        <dbReference type="Pfam" id="PF10187"/>
    </source>
</evidence>
<feature type="domain" description="FAM192A/Fyv6 N-terminal" evidence="4">
    <location>
        <begin position="18"/>
        <end position="118"/>
    </location>
</feature>
<dbReference type="RefSeq" id="XP_024571885.1">
    <property type="nucleotide sequence ID" value="XM_024725048.1"/>
</dbReference>
<dbReference type="GO" id="GO:0005634">
    <property type="term" value="C:nucleus"/>
    <property type="evidence" value="ECO:0007669"/>
    <property type="project" value="UniProtKB-SubCell"/>
</dbReference>
<dbReference type="OrthoDB" id="75807at2759"/>
<dbReference type="PANTHER" id="PTHR13495:SF0">
    <property type="entry name" value="PSME3-INTERACTING PROTEIN"/>
    <property type="match status" value="1"/>
</dbReference>
<dbReference type="GeneID" id="36406449"/>
<dbReference type="AlphaFoldDB" id="A0A0P1A5W1"/>
<dbReference type="EMBL" id="CCYD01000053">
    <property type="protein sequence ID" value="CEG35516.1"/>
    <property type="molecule type" value="Genomic_DNA"/>
</dbReference>
<evidence type="ECO:0000313" key="5">
    <source>
        <dbReference type="EMBL" id="CEG35516.1"/>
    </source>
</evidence>
<sequence>MESRSSGSHFARASLPGFVSTSVLTSSDGLFGDNVEEKRVTEAPPARPEDTVNYKPLYEQLLERKETKDIEWKEKNNPFAPPKGLDDEEFEYIQDLDRKKVDVERKRQAQHDEDLAKFLMARGAPKPASSVVLTAQQLQKYPSGQDSRTIGKNATAIRVAKAKRKVDAGTSRSAEEITKCLKKKQKVVKLLPCEKQTSSTAALGLGAYDSDSDEVDTN</sequence>
<accession>A0A0P1A5W1</accession>
<comment type="subcellular location">
    <subcellularLocation>
        <location evidence="1">Nucleus</location>
    </subcellularLocation>
</comment>
<dbReference type="Proteomes" id="UP000054928">
    <property type="component" value="Unassembled WGS sequence"/>
</dbReference>
<feature type="region of interest" description="Disordered" evidence="3">
    <location>
        <begin position="35"/>
        <end position="55"/>
    </location>
</feature>
<evidence type="ECO:0000256" key="1">
    <source>
        <dbReference type="ARBA" id="ARBA00004123"/>
    </source>
</evidence>
<organism evidence="5 6">
    <name type="scientific">Plasmopara halstedii</name>
    <name type="common">Downy mildew of sunflower</name>
    <dbReference type="NCBI Taxonomy" id="4781"/>
    <lineage>
        <taxon>Eukaryota</taxon>
        <taxon>Sar</taxon>
        <taxon>Stramenopiles</taxon>
        <taxon>Oomycota</taxon>
        <taxon>Peronosporomycetes</taxon>
        <taxon>Peronosporales</taxon>
        <taxon>Peronosporaceae</taxon>
        <taxon>Plasmopara</taxon>
    </lineage>
</organism>